<dbReference type="STRING" id="1408163.A0A0F4YVW1"/>
<dbReference type="Proteomes" id="UP000053958">
    <property type="component" value="Unassembled WGS sequence"/>
</dbReference>
<comment type="caution">
    <text evidence="1">The sequence shown here is derived from an EMBL/GenBank/DDBJ whole genome shotgun (WGS) entry which is preliminary data.</text>
</comment>
<accession>A0A0F4YVW1</accession>
<dbReference type="EMBL" id="LASV01000142">
    <property type="protein sequence ID" value="KKA22442.1"/>
    <property type="molecule type" value="Genomic_DNA"/>
</dbReference>
<sequence>MPEADWGQHKSACRKLQARKTLGRAALLLQAIMYRIRLHASPLLFKSVRSEGSIIYLHGFQFDGLDPQRHLNPFPVSLDGDRSLFEAVLVYMGCTEAMMYLHSFAKELLAVDTTGAQYGYADPLCSWRDFEQHRSGKINREYEFGYIRREVYQSLEMYPVRHFLAQKIEKQELAKALEENIPALAREHGGKLNAILKGSDAAFKQARDRFLDQFEDYLGASMTKLYAPEQMVRRNKEVERQLSQNMADPDNQKRLDGLMRFLVSQEIDDS</sequence>
<gene>
    <name evidence="1" type="ORF">T310_3521</name>
</gene>
<protein>
    <submittedName>
        <fullName evidence="1">Uncharacterized protein</fullName>
    </submittedName>
</protein>
<dbReference type="RefSeq" id="XP_013329054.1">
    <property type="nucleotide sequence ID" value="XM_013473600.1"/>
</dbReference>
<proteinExistence type="predicted"/>
<evidence type="ECO:0000313" key="1">
    <source>
        <dbReference type="EMBL" id="KKA22442.1"/>
    </source>
</evidence>
<keyword evidence="2" id="KW-1185">Reference proteome</keyword>
<organism evidence="1 2">
    <name type="scientific">Rasamsonia emersonii (strain ATCC 16479 / CBS 393.64 / IMI 116815)</name>
    <dbReference type="NCBI Taxonomy" id="1408163"/>
    <lineage>
        <taxon>Eukaryota</taxon>
        <taxon>Fungi</taxon>
        <taxon>Dikarya</taxon>
        <taxon>Ascomycota</taxon>
        <taxon>Pezizomycotina</taxon>
        <taxon>Eurotiomycetes</taxon>
        <taxon>Eurotiomycetidae</taxon>
        <taxon>Eurotiales</taxon>
        <taxon>Trichocomaceae</taxon>
        <taxon>Rasamsonia</taxon>
    </lineage>
</organism>
<dbReference type="GeneID" id="25315870"/>
<dbReference type="AlphaFoldDB" id="A0A0F4YVW1"/>
<dbReference type="OrthoDB" id="432970at2759"/>
<name>A0A0F4YVW1_RASE3</name>
<evidence type="ECO:0000313" key="2">
    <source>
        <dbReference type="Proteomes" id="UP000053958"/>
    </source>
</evidence>
<reference evidence="1 2" key="1">
    <citation type="submission" date="2015-04" db="EMBL/GenBank/DDBJ databases">
        <authorList>
            <person name="Heijne W.H."/>
            <person name="Fedorova N.D."/>
            <person name="Nierman W.C."/>
            <person name="Vollebregt A.W."/>
            <person name="Zhao Z."/>
            <person name="Wu L."/>
            <person name="Kumar M."/>
            <person name="Stam H."/>
            <person name="van den Berg M.A."/>
            <person name="Pel H.J."/>
        </authorList>
    </citation>
    <scope>NUCLEOTIDE SEQUENCE [LARGE SCALE GENOMIC DNA]</scope>
    <source>
        <strain evidence="1 2">CBS 393.64</strain>
    </source>
</reference>